<evidence type="ECO:0000256" key="1">
    <source>
        <dbReference type="ARBA" id="ARBA00022603"/>
    </source>
</evidence>
<dbReference type="PANTHER" id="PTHR11006:SF68">
    <property type="entry name" value="PROTEIN ARGININE N-METHYLTRANSFERASE PRMT10"/>
    <property type="match status" value="1"/>
</dbReference>
<protein>
    <recommendedName>
        <fullName evidence="9">S-adenosyl-L-methionine-dependent methyltransferase</fullName>
    </recommendedName>
</protein>
<reference evidence="7 8" key="1">
    <citation type="journal article" date="2024" name="Nat. Commun.">
        <title>Phylogenomics reveals the evolutionary origins of lichenization in chlorophyte algae.</title>
        <authorList>
            <person name="Puginier C."/>
            <person name="Libourel C."/>
            <person name="Otte J."/>
            <person name="Skaloud P."/>
            <person name="Haon M."/>
            <person name="Grisel S."/>
            <person name="Petersen M."/>
            <person name="Berrin J.G."/>
            <person name="Delaux P.M."/>
            <person name="Dal Grande F."/>
            <person name="Keller J."/>
        </authorList>
    </citation>
    <scope>NUCLEOTIDE SEQUENCE [LARGE SCALE GENOMIC DNA]</scope>
    <source>
        <strain evidence="7 8">SAG 216-7</strain>
    </source>
</reference>
<dbReference type="InterPro" id="IPR025799">
    <property type="entry name" value="Arg_MeTrfase"/>
</dbReference>
<evidence type="ECO:0008006" key="9">
    <source>
        <dbReference type="Google" id="ProtNLM"/>
    </source>
</evidence>
<dbReference type="SUPFAM" id="SSF53335">
    <property type="entry name" value="S-adenosyl-L-methionine-dependent methyltransferases"/>
    <property type="match status" value="1"/>
</dbReference>
<dbReference type="InterPro" id="IPR029063">
    <property type="entry name" value="SAM-dependent_MTases_sf"/>
</dbReference>
<dbReference type="InterPro" id="IPR041698">
    <property type="entry name" value="Methyltransf_25"/>
</dbReference>
<gene>
    <name evidence="7" type="ORF">WJX75_008154</name>
</gene>
<dbReference type="Pfam" id="PF22528">
    <property type="entry name" value="PRMT_C"/>
    <property type="match status" value="1"/>
</dbReference>
<evidence type="ECO:0000256" key="2">
    <source>
        <dbReference type="ARBA" id="ARBA00022679"/>
    </source>
</evidence>
<dbReference type="Gene3D" id="2.70.160.11">
    <property type="entry name" value="Hnrnp arginine n-methyltransferase1"/>
    <property type="match status" value="1"/>
</dbReference>
<evidence type="ECO:0000259" key="5">
    <source>
        <dbReference type="Pfam" id="PF13649"/>
    </source>
</evidence>
<evidence type="ECO:0000256" key="3">
    <source>
        <dbReference type="ARBA" id="ARBA00022691"/>
    </source>
</evidence>
<evidence type="ECO:0000313" key="8">
    <source>
        <dbReference type="Proteomes" id="UP001491310"/>
    </source>
</evidence>
<dbReference type="Gene3D" id="3.40.50.150">
    <property type="entry name" value="Vaccinia Virus protein VP39"/>
    <property type="match status" value="1"/>
</dbReference>
<dbReference type="PANTHER" id="PTHR11006">
    <property type="entry name" value="PROTEIN ARGININE N-METHYLTRANSFERASE"/>
    <property type="match status" value="1"/>
</dbReference>
<dbReference type="Proteomes" id="UP001491310">
    <property type="component" value="Unassembled WGS sequence"/>
</dbReference>
<keyword evidence="8" id="KW-1185">Reference proteome</keyword>
<dbReference type="CDD" id="cd02440">
    <property type="entry name" value="AdoMet_MTases"/>
    <property type="match status" value="1"/>
</dbReference>
<evidence type="ECO:0000256" key="4">
    <source>
        <dbReference type="PROSITE-ProRule" id="PRU01015"/>
    </source>
</evidence>
<sequence>MENTNGHAVEKVSELDGAAPDSTDSALYFCTYAYLFHQKDMLEDHKRTGAYYQAVMQNRRQFEGKVVLDVGTGSGILAIFAAKAGARKVYAVEATSMAKFARTLVEHHGLGGVVEVIQGTIETVSLPEKVDVIISEWMGYFLLRESMLDSVLVARNRFLKPGGAMYPSHARLYLAPIRSNNAHQRMAEFQNAVEGWSEFSREMRQFYGVDMSCLDDRYRREQKEYYLETSAWADVHPSQMLGPPSTLKEYDLLTITLEEIAEPLREKFRMDVLDGGPVESLVGFFDVQFCGSPENPTDFQVLLSTAPDPTGATHWGQQTFSLHPAIDCAPGDAVEGTITVVRKKENHRLMEVCVEHKVTGTSLVAQASPDRVSHYHIE</sequence>
<feature type="domain" description="Methyltransferase" evidence="5">
    <location>
        <begin position="67"/>
        <end position="163"/>
    </location>
</feature>
<keyword evidence="2 4" id="KW-0808">Transferase</keyword>
<name>A0ABR2YQ59_9CHLO</name>
<evidence type="ECO:0000313" key="7">
    <source>
        <dbReference type="EMBL" id="KAK9909168.1"/>
    </source>
</evidence>
<proteinExistence type="predicted"/>
<dbReference type="PROSITE" id="PS51678">
    <property type="entry name" value="SAM_MT_PRMT"/>
    <property type="match status" value="1"/>
</dbReference>
<organism evidence="7 8">
    <name type="scientific">Coccomyxa subellipsoidea</name>
    <dbReference type="NCBI Taxonomy" id="248742"/>
    <lineage>
        <taxon>Eukaryota</taxon>
        <taxon>Viridiplantae</taxon>
        <taxon>Chlorophyta</taxon>
        <taxon>core chlorophytes</taxon>
        <taxon>Trebouxiophyceae</taxon>
        <taxon>Trebouxiophyceae incertae sedis</taxon>
        <taxon>Coccomyxaceae</taxon>
        <taxon>Coccomyxa</taxon>
    </lineage>
</organism>
<keyword evidence="3 4" id="KW-0949">S-adenosyl-L-methionine</keyword>
<dbReference type="EMBL" id="JALJOT010000007">
    <property type="protein sequence ID" value="KAK9909168.1"/>
    <property type="molecule type" value="Genomic_DNA"/>
</dbReference>
<keyword evidence="1 4" id="KW-0489">Methyltransferase</keyword>
<dbReference type="InterPro" id="IPR055135">
    <property type="entry name" value="PRMT_dom"/>
</dbReference>
<dbReference type="Pfam" id="PF13649">
    <property type="entry name" value="Methyltransf_25"/>
    <property type="match status" value="1"/>
</dbReference>
<accession>A0ABR2YQ59</accession>
<feature type="domain" description="Protein arginine N-methyltransferase" evidence="6">
    <location>
        <begin position="170"/>
        <end position="360"/>
    </location>
</feature>
<evidence type="ECO:0000259" key="6">
    <source>
        <dbReference type="Pfam" id="PF22528"/>
    </source>
</evidence>
<comment type="caution">
    <text evidence="7">The sequence shown here is derived from an EMBL/GenBank/DDBJ whole genome shotgun (WGS) entry which is preliminary data.</text>
</comment>